<dbReference type="EMBL" id="AP017928">
    <property type="protein sequence ID" value="BBA34532.1"/>
    <property type="molecule type" value="Genomic_DNA"/>
</dbReference>
<dbReference type="KEGG" id="mmai:sS8_2581"/>
<evidence type="ECO:0000313" key="2">
    <source>
        <dbReference type="Proteomes" id="UP000266313"/>
    </source>
</evidence>
<evidence type="ECO:0000313" key="1">
    <source>
        <dbReference type="EMBL" id="BBA34532.1"/>
    </source>
</evidence>
<proteinExistence type="predicted"/>
<dbReference type="AlphaFoldDB" id="A0A250KSI9"/>
<keyword evidence="2" id="KW-1185">Reference proteome</keyword>
<accession>A0A250KSI9</accession>
<reference evidence="1 2" key="1">
    <citation type="submission" date="2016-12" db="EMBL/GenBank/DDBJ databases">
        <title>Genome sequencing of Methylocaldum marinum.</title>
        <authorList>
            <person name="Takeuchi M."/>
            <person name="Kamagata Y."/>
            <person name="Hiraoka S."/>
            <person name="Oshima K."/>
            <person name="Hattori M."/>
            <person name="Iwasaki W."/>
        </authorList>
    </citation>
    <scope>NUCLEOTIDE SEQUENCE [LARGE SCALE GENOMIC DNA]</scope>
    <source>
        <strain evidence="1 2">S8</strain>
    </source>
</reference>
<name>A0A250KSI9_9GAMM</name>
<dbReference type="Proteomes" id="UP000266313">
    <property type="component" value="Chromosome"/>
</dbReference>
<protein>
    <submittedName>
        <fullName evidence="1">Uncharacterized protein</fullName>
    </submittedName>
</protein>
<organism evidence="1 2">
    <name type="scientific">Methylocaldum marinum</name>
    <dbReference type="NCBI Taxonomy" id="1432792"/>
    <lineage>
        <taxon>Bacteria</taxon>
        <taxon>Pseudomonadati</taxon>
        <taxon>Pseudomonadota</taxon>
        <taxon>Gammaproteobacteria</taxon>
        <taxon>Methylococcales</taxon>
        <taxon>Methylococcaceae</taxon>
        <taxon>Methylocaldum</taxon>
    </lineage>
</organism>
<gene>
    <name evidence="1" type="ORF">sS8_2581</name>
</gene>
<sequence length="171" mass="18008">MQANTVPQPMLAHDGDETVAGISVGRINDTLANLAYPPDPCQRQCNQPLTTRQTDYPDLFAHAGSDPRFRFRDIGCHLSERRLELRQVAVQDGAGPGAGAVAHGAHIAGFKAELPQYQHVPSSVAGLLFAGCGSCCSARATALSDALTAATALLGASVPVAVTELMVWVFR</sequence>